<dbReference type="SUPFAM" id="SSF48695">
    <property type="entry name" value="Multiheme cytochromes"/>
    <property type="match status" value="1"/>
</dbReference>
<keyword evidence="2" id="KW-1185">Reference proteome</keyword>
<dbReference type="InterPro" id="IPR036280">
    <property type="entry name" value="Multihaem_cyt_sf"/>
</dbReference>
<name>A0A1I4ZFF5_9GAMM</name>
<reference evidence="1 2" key="1">
    <citation type="submission" date="2016-10" db="EMBL/GenBank/DDBJ databases">
        <authorList>
            <person name="de Groot N.N."/>
        </authorList>
    </citation>
    <scope>NUCLEOTIDE SEQUENCE [LARGE SCALE GENOMIC DNA]</scope>
    <source>
        <strain evidence="1 2">CGMCC 1.7659</strain>
    </source>
</reference>
<dbReference type="Proteomes" id="UP000198575">
    <property type="component" value="Unassembled WGS sequence"/>
</dbReference>
<proteinExistence type="predicted"/>
<organism evidence="1 2">
    <name type="scientific">Dokdonella immobilis</name>
    <dbReference type="NCBI Taxonomy" id="578942"/>
    <lineage>
        <taxon>Bacteria</taxon>
        <taxon>Pseudomonadati</taxon>
        <taxon>Pseudomonadota</taxon>
        <taxon>Gammaproteobacteria</taxon>
        <taxon>Lysobacterales</taxon>
        <taxon>Rhodanobacteraceae</taxon>
        <taxon>Dokdonella</taxon>
    </lineage>
</organism>
<protein>
    <submittedName>
        <fullName evidence="1">Uncharacterized protein</fullName>
    </submittedName>
</protein>
<dbReference type="Gene3D" id="1.10.1130.10">
    <property type="entry name" value="Flavocytochrome C3, Chain A"/>
    <property type="match status" value="1"/>
</dbReference>
<gene>
    <name evidence="1" type="ORF">SAMN05216289_12537</name>
</gene>
<evidence type="ECO:0000313" key="1">
    <source>
        <dbReference type="EMBL" id="SFN48907.1"/>
    </source>
</evidence>
<dbReference type="STRING" id="578942.SAMN05216289_12537"/>
<evidence type="ECO:0000313" key="2">
    <source>
        <dbReference type="Proteomes" id="UP000198575"/>
    </source>
</evidence>
<dbReference type="AlphaFoldDB" id="A0A1I4ZFF5"/>
<sequence>MLIGALLVSLQALALDFTPHGTQPGLLWALEEPDACSSCHRGFSGTAPEFMPHSTWSGSMMANATRDPLFWAALDVANKDFPGAGDFCLRCHTPPGWLNGRVVKAVGGGTSGPGGASGCQLTGDYDNFDSKGNDYSGLTCHFCHRMMPTGPNGESGFIGNGNTWIDNTTTCTNPDGSQYGGPCRRGPFTYTNGTLEPPHGWVKSEYHEQSQLCGSCHDVSTPDTDEGPLKTLVLEGGVATTRPMPIERTYSEWNRSLFADTIYRDGMGEGPSGVPAFARAQQCQTCHMRSSQDLTAKACNQNPDGSRTGNLPVHEFVGANAWVPGIIKVEYANNVTGFGREADFERTITNARAMLASSANVETSILSYTAPTAGSAGSISVRVKVTNLSGHKLPTGYAEGRRMWLNVKAVSATDAIVAESAAYDPLSAELTLDPQAKVYETLQGIWTPGSPGECKIEEAGKAQFHFVLNNCIRKDNRIPPLGFHPVSPGDPNGDELRPVGYSYPETSPGSGTLVNYDTTDYTFTLPAGTDRPIRVDAELKFQISSKDYIEFLRDQAITPPTIPAENTLCAGGPGRPFDIGPQSASRGEYMFALWNNPTYGRSPPETAGNASTVTTPN</sequence>
<dbReference type="EMBL" id="FOVF01000025">
    <property type="protein sequence ID" value="SFN48907.1"/>
    <property type="molecule type" value="Genomic_DNA"/>
</dbReference>
<accession>A0A1I4ZFF5</accession>